<reference evidence="2 3" key="1">
    <citation type="submission" date="2024-08" db="EMBL/GenBank/DDBJ databases">
        <authorList>
            <person name="Lu H."/>
        </authorList>
    </citation>
    <scope>NUCLEOTIDE SEQUENCE [LARGE SCALE GENOMIC DNA]</scope>
    <source>
        <strain evidence="2 3">LKC17W</strain>
    </source>
</reference>
<gene>
    <name evidence="2" type="ORF">ACG0Z3_21615</name>
</gene>
<accession>A0ABW7FPP2</accession>
<evidence type="ECO:0000256" key="1">
    <source>
        <dbReference type="SAM" id="Phobius"/>
    </source>
</evidence>
<dbReference type="EMBL" id="JBIGHW010000019">
    <property type="protein sequence ID" value="MFG6443296.1"/>
    <property type="molecule type" value="Genomic_DNA"/>
</dbReference>
<comment type="caution">
    <text evidence="2">The sequence shown here is derived from an EMBL/GenBank/DDBJ whole genome shotgun (WGS) entry which is preliminary data.</text>
</comment>
<dbReference type="InterPro" id="IPR018692">
    <property type="entry name" value="DUF2189"/>
</dbReference>
<sequence>MPNRHSEQALRESRAFGVRHIPLLRPLGWLARGWRDLCAAPLASLAHGLAMALFGALLLAIAHERFWLLAGAFTGFLIVSPILATGLYAISRELELGGRPGWRTVREAWRPRDGRLVVFGVLLAFAGTGWVLCSAALVTGFAADPIHHPRDFLIKVVLNDDSHLFSTWLALGALLAAPMFASTVIAIPALIDQPPGKLGVLGAVFTSWKVVLEHPAPLALWAALILALTLAGMATLLLGLVIVAPWLGHASWHAYRDLVSRRPD</sequence>
<evidence type="ECO:0000313" key="3">
    <source>
        <dbReference type="Proteomes" id="UP001606301"/>
    </source>
</evidence>
<feature type="transmembrane region" description="Helical" evidence="1">
    <location>
        <begin position="164"/>
        <end position="191"/>
    </location>
</feature>
<keyword evidence="1" id="KW-0472">Membrane</keyword>
<dbReference type="Pfam" id="PF09955">
    <property type="entry name" value="DUF2189"/>
    <property type="match status" value="1"/>
</dbReference>
<keyword evidence="3" id="KW-1185">Reference proteome</keyword>
<dbReference type="Proteomes" id="UP001606301">
    <property type="component" value="Unassembled WGS sequence"/>
</dbReference>
<proteinExistence type="predicted"/>
<evidence type="ECO:0000313" key="2">
    <source>
        <dbReference type="EMBL" id="MFG6443296.1"/>
    </source>
</evidence>
<keyword evidence="1" id="KW-0812">Transmembrane</keyword>
<feature type="transmembrane region" description="Helical" evidence="1">
    <location>
        <begin position="39"/>
        <end position="59"/>
    </location>
</feature>
<organism evidence="2 3">
    <name type="scientific">Pelomonas margarita</name>
    <dbReference type="NCBI Taxonomy" id="3299031"/>
    <lineage>
        <taxon>Bacteria</taxon>
        <taxon>Pseudomonadati</taxon>
        <taxon>Pseudomonadota</taxon>
        <taxon>Betaproteobacteria</taxon>
        <taxon>Burkholderiales</taxon>
        <taxon>Sphaerotilaceae</taxon>
        <taxon>Roseateles</taxon>
    </lineage>
</organism>
<keyword evidence="1" id="KW-1133">Transmembrane helix</keyword>
<name>A0ABW7FPP2_9BURK</name>
<protein>
    <submittedName>
        <fullName evidence="2">DUF2189 domain-containing protein</fullName>
    </submittedName>
</protein>
<feature type="transmembrane region" description="Helical" evidence="1">
    <location>
        <begin position="218"/>
        <end position="247"/>
    </location>
</feature>
<feature type="transmembrane region" description="Helical" evidence="1">
    <location>
        <begin position="66"/>
        <end position="90"/>
    </location>
</feature>
<feature type="transmembrane region" description="Helical" evidence="1">
    <location>
        <begin position="116"/>
        <end position="143"/>
    </location>
</feature>
<dbReference type="RefSeq" id="WP_394401698.1">
    <property type="nucleotide sequence ID" value="NZ_JBIGHW010000019.1"/>
</dbReference>